<evidence type="ECO:0000256" key="4">
    <source>
        <dbReference type="ARBA" id="ARBA00022692"/>
    </source>
</evidence>
<evidence type="ECO:0000313" key="12">
    <source>
        <dbReference type="EMBL" id="RHN63002.1"/>
    </source>
</evidence>
<keyword evidence="10" id="KW-0325">Glycoprotein</keyword>
<dbReference type="EC" id="2.7.11.1" evidence="12"/>
<keyword evidence="2 12" id="KW-0723">Serine/threonine-protein kinase</keyword>
<evidence type="ECO:0000256" key="2">
    <source>
        <dbReference type="ARBA" id="ARBA00022527"/>
    </source>
</evidence>
<name>A0A396IBN0_MEDTR</name>
<evidence type="ECO:0000256" key="1">
    <source>
        <dbReference type="ARBA" id="ARBA00004479"/>
    </source>
</evidence>
<dbReference type="Gene3D" id="2.60.120.430">
    <property type="entry name" value="Galactose-binding lectin"/>
    <property type="match status" value="1"/>
</dbReference>
<keyword evidence="4" id="KW-0812">Transmembrane</keyword>
<organism evidence="12">
    <name type="scientific">Medicago truncatula</name>
    <name type="common">Barrel medic</name>
    <name type="synonym">Medicago tribuloides</name>
    <dbReference type="NCBI Taxonomy" id="3880"/>
    <lineage>
        <taxon>Eukaryota</taxon>
        <taxon>Viridiplantae</taxon>
        <taxon>Streptophyta</taxon>
        <taxon>Embryophyta</taxon>
        <taxon>Tracheophyta</taxon>
        <taxon>Spermatophyta</taxon>
        <taxon>Magnoliopsida</taxon>
        <taxon>eudicotyledons</taxon>
        <taxon>Gunneridae</taxon>
        <taxon>Pentapetalae</taxon>
        <taxon>rosids</taxon>
        <taxon>fabids</taxon>
        <taxon>Fabales</taxon>
        <taxon>Fabaceae</taxon>
        <taxon>Papilionoideae</taxon>
        <taxon>50 kb inversion clade</taxon>
        <taxon>NPAAA clade</taxon>
        <taxon>Hologalegina</taxon>
        <taxon>IRL clade</taxon>
        <taxon>Trifolieae</taxon>
        <taxon>Medicago</taxon>
    </lineage>
</organism>
<dbReference type="GO" id="GO:0004714">
    <property type="term" value="F:transmembrane receptor protein tyrosine kinase activity"/>
    <property type="evidence" value="ECO:0007669"/>
    <property type="project" value="InterPro"/>
</dbReference>
<dbReference type="PANTHER" id="PTHR34590">
    <property type="entry name" value="OS03G0124300 PROTEIN-RELATED"/>
    <property type="match status" value="1"/>
</dbReference>
<evidence type="ECO:0000256" key="9">
    <source>
        <dbReference type="ARBA" id="ARBA00023136"/>
    </source>
</evidence>
<protein>
    <submittedName>
        <fullName evidence="12">Putative non-specific serine/threonine protein kinase</fullName>
        <ecNumber evidence="12">2.7.11.1</ecNumber>
    </submittedName>
</protein>
<keyword evidence="3 12" id="KW-0808">Transferase</keyword>
<evidence type="ECO:0000256" key="8">
    <source>
        <dbReference type="ARBA" id="ARBA00022989"/>
    </source>
</evidence>
<evidence type="ECO:0000256" key="6">
    <source>
        <dbReference type="ARBA" id="ARBA00022741"/>
    </source>
</evidence>
<keyword evidence="5" id="KW-0732">Signal</keyword>
<evidence type="ECO:0000259" key="11">
    <source>
        <dbReference type="Pfam" id="PF12819"/>
    </source>
</evidence>
<dbReference type="Pfam" id="PF12819">
    <property type="entry name" value="Malectin_like"/>
    <property type="match status" value="1"/>
</dbReference>
<dbReference type="AlphaFoldDB" id="A0A396IBN0"/>
<evidence type="ECO:0000256" key="7">
    <source>
        <dbReference type="ARBA" id="ARBA00022840"/>
    </source>
</evidence>
<gene>
    <name evidence="12" type="ORF">MtrunA17_Chr4g0053601</name>
</gene>
<proteinExistence type="predicted"/>
<dbReference type="InterPro" id="IPR024788">
    <property type="entry name" value="Malectin-like_Carb-bd_dom"/>
</dbReference>
<dbReference type="Gramene" id="rna25650">
    <property type="protein sequence ID" value="RHN63002.1"/>
    <property type="gene ID" value="gene25650"/>
</dbReference>
<keyword evidence="8" id="KW-1133">Transmembrane helix</keyword>
<reference evidence="12" key="1">
    <citation type="journal article" date="2018" name="Nat. Plants">
        <title>Whole-genome landscape of Medicago truncatula symbiotic genes.</title>
        <authorList>
            <person name="Pecrix Y."/>
            <person name="Gamas P."/>
            <person name="Carrere S."/>
        </authorList>
    </citation>
    <scope>NUCLEOTIDE SEQUENCE</scope>
    <source>
        <tissue evidence="12">Leaves</tissue>
    </source>
</reference>
<keyword evidence="9" id="KW-0472">Membrane</keyword>
<dbReference type="Proteomes" id="UP000265566">
    <property type="component" value="Chromosome 4"/>
</dbReference>
<dbReference type="GO" id="GO:0016020">
    <property type="term" value="C:membrane"/>
    <property type="evidence" value="ECO:0007669"/>
    <property type="project" value="UniProtKB-SubCell"/>
</dbReference>
<accession>A0A396IBN0</accession>
<evidence type="ECO:0000256" key="10">
    <source>
        <dbReference type="ARBA" id="ARBA00023180"/>
    </source>
</evidence>
<keyword evidence="7" id="KW-0067">ATP-binding</keyword>
<sequence>MELFILPTHFIPESVTHFNYINSTGQGLSSYTGGLFSRALETIHRLTVGGEAITGENNSLSRKWLPDDSYITNPHNAKNGFFGGDIKRTAGDESDGPNSNIHIGPDALYKSAKESKNGSNGLNISWSVPVEKNIDHYLRLHLCDIFNDRQSGFTFFTLFI</sequence>
<evidence type="ECO:0000256" key="5">
    <source>
        <dbReference type="ARBA" id="ARBA00022729"/>
    </source>
</evidence>
<comment type="subcellular location">
    <subcellularLocation>
        <location evidence="1">Membrane</location>
        <topology evidence="1">Single-pass type I membrane protein</topology>
    </subcellularLocation>
</comment>
<dbReference type="InterPro" id="IPR045272">
    <property type="entry name" value="ANXUR1/2-like"/>
</dbReference>
<comment type="caution">
    <text evidence="12">The sequence shown here is derived from an EMBL/GenBank/DDBJ whole genome shotgun (WGS) entry which is preliminary data.</text>
</comment>
<dbReference type="GO" id="GO:0005524">
    <property type="term" value="F:ATP binding"/>
    <property type="evidence" value="ECO:0007669"/>
    <property type="project" value="UniProtKB-KW"/>
</dbReference>
<dbReference type="EMBL" id="PSQE01000004">
    <property type="protein sequence ID" value="RHN63002.1"/>
    <property type="molecule type" value="Genomic_DNA"/>
</dbReference>
<evidence type="ECO:0000256" key="3">
    <source>
        <dbReference type="ARBA" id="ARBA00022679"/>
    </source>
</evidence>
<dbReference type="PANTHER" id="PTHR34590:SF12">
    <property type="entry name" value="CARBOHYDRATE-BINDING PROTEIN OF THE ER PROTEIN"/>
    <property type="match status" value="1"/>
</dbReference>
<feature type="domain" description="Malectin-like" evidence="11">
    <location>
        <begin position="37"/>
        <end position="148"/>
    </location>
</feature>
<dbReference type="GO" id="GO:0004674">
    <property type="term" value="F:protein serine/threonine kinase activity"/>
    <property type="evidence" value="ECO:0007669"/>
    <property type="project" value="UniProtKB-KW"/>
</dbReference>
<keyword evidence="6" id="KW-0547">Nucleotide-binding</keyword>
<keyword evidence="12" id="KW-0418">Kinase</keyword>